<dbReference type="GO" id="GO:0005975">
    <property type="term" value="P:carbohydrate metabolic process"/>
    <property type="evidence" value="ECO:0007669"/>
    <property type="project" value="InterPro"/>
</dbReference>
<name>J9GCT4_9ZZZZ</name>
<evidence type="ECO:0008006" key="2">
    <source>
        <dbReference type="Google" id="ProtNLM"/>
    </source>
</evidence>
<accession>J9GCT4</accession>
<sequence>MDKKRNAYVLGMVAAWALSACGSPESVSVKVTNPLPLERQGELVELAWKEVLERLPGLETNRLVIVDENGQEVPYQLTYDEQIIFPVAVKGKASTVYRLQEGQPQPIDTVAWGRMFPERVDDLAWENDRMAYRAYGPALQASGERAFGYDVWTKSVAYPVVEDRYDKELNQHISYHVDHGNGMDCYAVGPTLGAGTAALFPDTTLVYPYGYRTCEVLDRGPLRFTARLVYGPLQVKGDSSVVETRLITLNQGSQLNKTVLTYEGLQEVTPLAAGIVLHKEHPDGYYQDAGAGIIAYADSTQNARNGNGVIHVGAVCPASVTTRVQWFSQAEQRQRGGALGHVLAIVDYQPGSTYTYYWGAGWSKYGFPTEADWHRYLARFADQLKHPLTVAWE</sequence>
<comment type="caution">
    <text evidence="1">The sequence shown here is derived from an EMBL/GenBank/DDBJ whole genome shotgun (WGS) entry which is preliminary data.</text>
</comment>
<dbReference type="GO" id="GO:0030246">
    <property type="term" value="F:carbohydrate binding"/>
    <property type="evidence" value="ECO:0007669"/>
    <property type="project" value="InterPro"/>
</dbReference>
<dbReference type="SUPFAM" id="SSF74650">
    <property type="entry name" value="Galactose mutarotase-like"/>
    <property type="match status" value="1"/>
</dbReference>
<proteinExistence type="predicted"/>
<dbReference type="EMBL" id="AMCI01004885">
    <property type="protein sequence ID" value="EJW97204.1"/>
    <property type="molecule type" value="Genomic_DNA"/>
</dbReference>
<reference evidence="1" key="1">
    <citation type="journal article" date="2012" name="PLoS ONE">
        <title>Gene sets for utilization of primary and secondary nutrition supplies in the distal gut of endangered iberian lynx.</title>
        <authorList>
            <person name="Alcaide M."/>
            <person name="Messina E."/>
            <person name="Richter M."/>
            <person name="Bargiela R."/>
            <person name="Peplies J."/>
            <person name="Huws S.A."/>
            <person name="Newbold C.J."/>
            <person name="Golyshin P.N."/>
            <person name="Simon M.A."/>
            <person name="Lopez G."/>
            <person name="Yakimov M.M."/>
            <person name="Ferrer M."/>
        </authorList>
    </citation>
    <scope>NUCLEOTIDE SEQUENCE</scope>
</reference>
<dbReference type="AlphaFoldDB" id="J9GCT4"/>
<gene>
    <name evidence="1" type="ORF">EVA_14692</name>
</gene>
<organism evidence="1">
    <name type="scientific">gut metagenome</name>
    <dbReference type="NCBI Taxonomy" id="749906"/>
    <lineage>
        <taxon>unclassified sequences</taxon>
        <taxon>metagenomes</taxon>
        <taxon>organismal metagenomes</taxon>
    </lineage>
</organism>
<dbReference type="Pfam" id="PF16153">
    <property type="entry name" value="DUF4861"/>
    <property type="match status" value="1"/>
</dbReference>
<evidence type="ECO:0000313" key="1">
    <source>
        <dbReference type="EMBL" id="EJW97204.1"/>
    </source>
</evidence>
<dbReference type="GO" id="GO:0003824">
    <property type="term" value="F:catalytic activity"/>
    <property type="evidence" value="ECO:0007669"/>
    <property type="project" value="InterPro"/>
</dbReference>
<dbReference type="PROSITE" id="PS51257">
    <property type="entry name" value="PROKAR_LIPOPROTEIN"/>
    <property type="match status" value="1"/>
</dbReference>
<dbReference type="InterPro" id="IPR032342">
    <property type="entry name" value="DUF4861"/>
</dbReference>
<dbReference type="InterPro" id="IPR011013">
    <property type="entry name" value="Gal_mutarotase_sf_dom"/>
</dbReference>
<protein>
    <recommendedName>
        <fullName evidence="2">DUF4861 domain-containing protein</fullName>
    </recommendedName>
</protein>